<dbReference type="Proteomes" id="UP000831156">
    <property type="component" value="Chromosome 11"/>
</dbReference>
<dbReference type="InterPro" id="IPR000504">
    <property type="entry name" value="RRM_dom"/>
</dbReference>
<evidence type="ECO:0000256" key="1">
    <source>
        <dbReference type="ARBA" id="ARBA00022884"/>
    </source>
</evidence>
<dbReference type="EMBL" id="LT969434">
    <property type="protein sequence ID" value="SOV15817.1"/>
    <property type="molecule type" value="Genomic_DNA"/>
</dbReference>
<evidence type="ECO:0000256" key="3">
    <source>
        <dbReference type="SAM" id="MobiDB-lite"/>
    </source>
</evidence>
<dbReference type="SMART" id="SM00360">
    <property type="entry name" value="RRM"/>
    <property type="match status" value="1"/>
</dbReference>
<evidence type="ECO:0000256" key="2">
    <source>
        <dbReference type="PROSITE-ProRule" id="PRU00176"/>
    </source>
</evidence>
<dbReference type="InterPro" id="IPR012677">
    <property type="entry name" value="Nucleotide-bd_a/b_plait_sf"/>
</dbReference>
<dbReference type="Gene3D" id="3.30.70.330">
    <property type="match status" value="1"/>
</dbReference>
<protein>
    <submittedName>
        <fullName evidence="5">RNA-binding protein s1,putative</fullName>
    </submittedName>
</protein>
<keyword evidence="1 2" id="KW-0694">RNA-binding</keyword>
<reference evidence="5" key="1">
    <citation type="submission" date="2016-09" db="EMBL/GenBank/DDBJ databases">
        <authorList>
            <consortium name="Pathogen Informatics"/>
            <person name="Sun Q."/>
            <person name="Inoue M."/>
        </authorList>
    </citation>
    <scope>NUCLEOTIDE SEQUENCE</scope>
</reference>
<organism evidence="5 6">
    <name type="scientific">Plasmodium gaboni</name>
    <dbReference type="NCBI Taxonomy" id="647221"/>
    <lineage>
        <taxon>Eukaryota</taxon>
        <taxon>Sar</taxon>
        <taxon>Alveolata</taxon>
        <taxon>Apicomplexa</taxon>
        <taxon>Aconoidasida</taxon>
        <taxon>Haemosporida</taxon>
        <taxon>Plasmodiidae</taxon>
        <taxon>Plasmodium</taxon>
        <taxon>Plasmodium (Laverania)</taxon>
    </lineage>
</organism>
<feature type="compositionally biased region" description="Basic and acidic residues" evidence="3">
    <location>
        <begin position="44"/>
        <end position="73"/>
    </location>
</feature>
<keyword evidence="6" id="KW-1185">Reference proteome</keyword>
<proteinExistence type="predicted"/>
<dbReference type="PANTHER" id="PTHR15481">
    <property type="entry name" value="RIBONUCLEIC ACID BINDING PROTEIN S1"/>
    <property type="match status" value="1"/>
</dbReference>
<name>A0ABY1UQA9_9APIC</name>
<evidence type="ECO:0000313" key="5">
    <source>
        <dbReference type="EMBL" id="SOV15817.1"/>
    </source>
</evidence>
<evidence type="ECO:0000313" key="6">
    <source>
        <dbReference type="Proteomes" id="UP000831156"/>
    </source>
</evidence>
<gene>
    <name evidence="5" type="ORF">PGABG01_1129000</name>
</gene>
<sequence>MNDSSIYIYNLTRNVSISHLKEIFMNFGTLKDVHYVTYDEEGDDNNKDDDNKEDDDNKNNNDDNKNNNDDNYKDNICAHIKYENSKEAQTAKEFMDGGQIDGKIISIKYKINHKYIKK</sequence>
<dbReference type="PANTHER" id="PTHR15481:SF0">
    <property type="entry name" value="LD23870P-RELATED"/>
    <property type="match status" value="1"/>
</dbReference>
<accession>A0ABY1UQA9</accession>
<feature type="domain" description="RRM" evidence="4">
    <location>
        <begin position="4"/>
        <end position="112"/>
    </location>
</feature>
<evidence type="ECO:0000259" key="4">
    <source>
        <dbReference type="PROSITE" id="PS50102"/>
    </source>
</evidence>
<feature type="region of interest" description="Disordered" evidence="3">
    <location>
        <begin position="39"/>
        <end position="73"/>
    </location>
</feature>
<dbReference type="SUPFAM" id="SSF54928">
    <property type="entry name" value="RNA-binding domain, RBD"/>
    <property type="match status" value="1"/>
</dbReference>
<dbReference type="PROSITE" id="PS50102">
    <property type="entry name" value="RRM"/>
    <property type="match status" value="1"/>
</dbReference>
<dbReference type="InterPro" id="IPR035979">
    <property type="entry name" value="RBD_domain_sf"/>
</dbReference>